<dbReference type="Pfam" id="PF20114">
    <property type="entry name" value="DUF6504"/>
    <property type="match status" value="1"/>
</dbReference>
<protein>
    <submittedName>
        <fullName evidence="6">DNA polymerase-like protein PA0670</fullName>
    </submittedName>
</protein>
<dbReference type="InterPro" id="IPR045443">
    <property type="entry name" value="DUF6504"/>
</dbReference>
<dbReference type="InterPro" id="IPR043502">
    <property type="entry name" value="DNA/RNA_pol_sf"/>
</dbReference>
<keyword evidence="2" id="KW-0227">DNA damage</keyword>
<dbReference type="EMBL" id="CADCVY010000085">
    <property type="protein sequence ID" value="CAA9508926.1"/>
    <property type="molecule type" value="Genomic_DNA"/>
</dbReference>
<comment type="similarity">
    <text evidence="1">Belongs to the DNA polymerase type-Y family.</text>
</comment>
<dbReference type="InterPro" id="IPR001126">
    <property type="entry name" value="UmuC"/>
</dbReference>
<evidence type="ECO:0000256" key="3">
    <source>
        <dbReference type="SAM" id="MobiDB-lite"/>
    </source>
</evidence>
<proteinExistence type="inferred from homology"/>
<evidence type="ECO:0000256" key="1">
    <source>
        <dbReference type="ARBA" id="ARBA00010945"/>
    </source>
</evidence>
<dbReference type="AlphaFoldDB" id="A0A6J4SYM9"/>
<dbReference type="InterPro" id="IPR050356">
    <property type="entry name" value="SulA_CellDiv_inhibitor"/>
</dbReference>
<evidence type="ECO:0000259" key="5">
    <source>
        <dbReference type="Pfam" id="PF20114"/>
    </source>
</evidence>
<dbReference type="PANTHER" id="PTHR35369">
    <property type="entry name" value="BLR3025 PROTEIN-RELATED"/>
    <property type="match status" value="1"/>
</dbReference>
<feature type="region of interest" description="Disordered" evidence="3">
    <location>
        <begin position="78"/>
        <end position="101"/>
    </location>
</feature>
<evidence type="ECO:0000256" key="2">
    <source>
        <dbReference type="ARBA" id="ARBA00022763"/>
    </source>
</evidence>
<gene>
    <name evidence="6" type="ORF">AVDCRST_MAG44-1254</name>
</gene>
<feature type="domain" description="UmuC" evidence="4">
    <location>
        <begin position="111"/>
        <end position="233"/>
    </location>
</feature>
<dbReference type="Gene3D" id="3.30.70.270">
    <property type="match status" value="1"/>
</dbReference>
<evidence type="ECO:0000259" key="4">
    <source>
        <dbReference type="Pfam" id="PF00817"/>
    </source>
</evidence>
<accession>A0A6J4SYM9</accession>
<name>A0A6J4SYM9_9SPHN</name>
<dbReference type="PANTHER" id="PTHR35369:SF2">
    <property type="entry name" value="BLR3025 PROTEIN"/>
    <property type="match status" value="1"/>
</dbReference>
<dbReference type="CDD" id="cd03468">
    <property type="entry name" value="PolY_like"/>
    <property type="match status" value="1"/>
</dbReference>
<organism evidence="6">
    <name type="scientific">uncultured Sphingomonas sp</name>
    <dbReference type="NCBI Taxonomy" id="158754"/>
    <lineage>
        <taxon>Bacteria</taxon>
        <taxon>Pseudomonadati</taxon>
        <taxon>Pseudomonadota</taxon>
        <taxon>Alphaproteobacteria</taxon>
        <taxon>Sphingomonadales</taxon>
        <taxon>Sphingomonadaceae</taxon>
        <taxon>Sphingomonas</taxon>
        <taxon>environmental samples</taxon>
    </lineage>
</organism>
<dbReference type="InterPro" id="IPR043128">
    <property type="entry name" value="Rev_trsase/Diguanyl_cyclase"/>
</dbReference>
<dbReference type="GO" id="GO:0006281">
    <property type="term" value="P:DNA repair"/>
    <property type="evidence" value="ECO:0007669"/>
    <property type="project" value="InterPro"/>
</dbReference>
<sequence>MPTARIPENTKERQQLLALRERLAEDAGLATEGTRTEDCSCPRGGGWRPGAGWANRQARQAEIDAMPAHQRPPMRMLGRRSEPAPPLQFPREGRGPGASPGAAMVDVDAPPLATTHRRGQRIVLAAVSPEAGALGLHPGMPATQARALVPELDLRDSDPEADAAFLARLALFAARRWTPAAAVSGADGVWLDLTGVTHLFGGEAAMCRRILRFCARLGFTARIAVAGTTGAAHALARFGAEAVTLCRNGGEADAIAPLPPAALRLGEPALSAARRFGIANVGELLAMPRGPLGRRFGQRTLERIDHALGRAGEPFQPIVPHEPPRALLRLLEPIATAEAIAQVLADLMALLVAQLERDGLAVRRLGLVCHRVDGEEQRLAVGTVSATRDAAHLLHLLSLKIERIEPGFGIEAMELVAVRSEPLRASQIGHDLGDVAAAPDLPPLVDRIAGRIGADRLFRVSAVESDVPERSLRNAGPLDEALDWPSGWPRPVRLLARPERVDKVIAELPDQPPLRFSWRGRTHRVRKADGPERIYGEWWARANEADAVRDYFQVEDEDGARFWLFRRGDGTDPRTGDLSWWMHGAMG</sequence>
<evidence type="ECO:0000313" key="6">
    <source>
        <dbReference type="EMBL" id="CAA9508926.1"/>
    </source>
</evidence>
<feature type="domain" description="DUF6504" evidence="5">
    <location>
        <begin position="505"/>
        <end position="582"/>
    </location>
</feature>
<dbReference type="Pfam" id="PF00817">
    <property type="entry name" value="IMS"/>
    <property type="match status" value="1"/>
</dbReference>
<dbReference type="Gene3D" id="3.40.1170.60">
    <property type="match status" value="1"/>
</dbReference>
<dbReference type="SUPFAM" id="SSF56672">
    <property type="entry name" value="DNA/RNA polymerases"/>
    <property type="match status" value="1"/>
</dbReference>
<reference evidence="6" key="1">
    <citation type="submission" date="2020-02" db="EMBL/GenBank/DDBJ databases">
        <authorList>
            <person name="Meier V. D."/>
        </authorList>
    </citation>
    <scope>NUCLEOTIDE SEQUENCE</scope>
    <source>
        <strain evidence="6">AVDCRST_MAG44</strain>
    </source>
</reference>